<evidence type="ECO:0000313" key="3">
    <source>
        <dbReference type="Proteomes" id="UP000261931"/>
    </source>
</evidence>
<protein>
    <recommendedName>
        <fullName evidence="4">Peptidase S8/S53 domain-containing protein</fullName>
    </recommendedName>
</protein>
<name>A0A372ENF4_9BURK</name>
<dbReference type="PROSITE" id="PS00137">
    <property type="entry name" value="SUBTILASE_HIS"/>
    <property type="match status" value="1"/>
</dbReference>
<evidence type="ECO:0008006" key="4">
    <source>
        <dbReference type="Google" id="ProtNLM"/>
    </source>
</evidence>
<dbReference type="RefSeq" id="WP_116957911.1">
    <property type="nucleotide sequence ID" value="NZ_QVLS01000002.1"/>
</dbReference>
<dbReference type="InterPro" id="IPR036852">
    <property type="entry name" value="Peptidase_S8/S53_dom_sf"/>
</dbReference>
<dbReference type="Proteomes" id="UP000261931">
    <property type="component" value="Unassembled WGS sequence"/>
</dbReference>
<comment type="caution">
    <text evidence="2">The sequence shown here is derived from an EMBL/GenBank/DDBJ whole genome shotgun (WGS) entry which is preliminary data.</text>
</comment>
<evidence type="ECO:0000313" key="2">
    <source>
        <dbReference type="EMBL" id="RFP81194.1"/>
    </source>
</evidence>
<dbReference type="GO" id="GO:0004252">
    <property type="term" value="F:serine-type endopeptidase activity"/>
    <property type="evidence" value="ECO:0007669"/>
    <property type="project" value="InterPro"/>
</dbReference>
<feature type="region of interest" description="Disordered" evidence="1">
    <location>
        <begin position="190"/>
        <end position="216"/>
    </location>
</feature>
<feature type="compositionally biased region" description="Basic and acidic residues" evidence="1">
    <location>
        <begin position="194"/>
        <end position="204"/>
    </location>
</feature>
<dbReference type="Gene3D" id="3.40.50.200">
    <property type="entry name" value="Peptidase S8/S53 domain"/>
    <property type="match status" value="1"/>
</dbReference>
<proteinExistence type="predicted"/>
<gene>
    <name evidence="2" type="ORF">DY262_05325</name>
</gene>
<organism evidence="2 3">
    <name type="scientific">Hydrogenophaga borbori</name>
    <dbReference type="NCBI Taxonomy" id="2294117"/>
    <lineage>
        <taxon>Bacteria</taxon>
        <taxon>Pseudomonadati</taxon>
        <taxon>Pseudomonadota</taxon>
        <taxon>Betaproteobacteria</taxon>
        <taxon>Burkholderiales</taxon>
        <taxon>Comamonadaceae</taxon>
        <taxon>Hydrogenophaga</taxon>
    </lineage>
</organism>
<dbReference type="InterPro" id="IPR022398">
    <property type="entry name" value="Peptidase_S8_His-AS"/>
</dbReference>
<sequence length="646" mass="70123">MSWKPLPKGEFTGIDWSAPGAIDGMDPYLAWAEADGFMGYHVHGREPEKLKWLPIVIGLHEGVDVRQLVNATATRWLRVPLAYLLVPGLRHCSARVSREFFRHWRQDPALRALIERFELGLPVEQLPLGLTEFCTPHCRPQPPRQRVRGPVLGVIDGGLAIANAAFLDHRGRTRVRHFWRQDNFYGGRWPGSPDNRRVPLDPRRAGPRPPDLGYGHELDRETIDRVRAEYARDGQVDEDAVYRYFQLWDLARPVNHGTHVTGLATAPGGPLDPGLNDAASRSAIVAVQLDWANVLDTSGGAMNVSVLDGLLYIVSRCAADADIVVNVSWGTLAGPHDGSSLLEAAMDELVDKLGGRLRITLPGGNGYQSRTHANAALAPGESQALHWRVQPDDHTQSFLEIWLPDGAEGLSLSVAPPDRPDQAVTLTQGQSGMWANAQGLPIWSLIYPSSTALGRGTCALLVLECTASHDPEHPLAPCGVWTVTLRNRGRTPVVFDAYVERDDVALGVNTGARQSYLEDAHYDTQGNLNGWVDQPGNPTAIRRSGVFNSLSTGQHTISVGGTRATDSGAQELARFARYSPQRPDPGPARAQRPGVKITPETLAACDSNTALWGVRGVGSLSGSTVRLAGTSSSAPKEARRLLNGLG</sequence>
<dbReference type="SUPFAM" id="SSF52743">
    <property type="entry name" value="Subtilisin-like"/>
    <property type="match status" value="1"/>
</dbReference>
<dbReference type="GO" id="GO:0006508">
    <property type="term" value="P:proteolysis"/>
    <property type="evidence" value="ECO:0007669"/>
    <property type="project" value="InterPro"/>
</dbReference>
<reference evidence="2 3" key="1">
    <citation type="submission" date="2018-08" db="EMBL/GenBank/DDBJ databases">
        <title>Hydrogenophaga sp. LA-38 isolated from sludge.</title>
        <authorList>
            <person name="Im W.-T."/>
        </authorList>
    </citation>
    <scope>NUCLEOTIDE SEQUENCE [LARGE SCALE GENOMIC DNA]</scope>
    <source>
        <strain evidence="2 3">LA-38</strain>
    </source>
</reference>
<evidence type="ECO:0000256" key="1">
    <source>
        <dbReference type="SAM" id="MobiDB-lite"/>
    </source>
</evidence>
<dbReference type="AlphaFoldDB" id="A0A372ENF4"/>
<keyword evidence="3" id="KW-1185">Reference proteome</keyword>
<dbReference type="EMBL" id="QVLS01000002">
    <property type="protein sequence ID" value="RFP81194.1"/>
    <property type="molecule type" value="Genomic_DNA"/>
</dbReference>
<accession>A0A372ENF4</accession>